<feature type="non-terminal residue" evidence="3">
    <location>
        <position position="111"/>
    </location>
</feature>
<dbReference type="InterPro" id="IPR001611">
    <property type="entry name" value="Leu-rich_rpt"/>
</dbReference>
<keyword evidence="2" id="KW-0677">Repeat</keyword>
<evidence type="ECO:0000256" key="1">
    <source>
        <dbReference type="ARBA" id="ARBA00022614"/>
    </source>
</evidence>
<evidence type="ECO:0008006" key="4">
    <source>
        <dbReference type="Google" id="ProtNLM"/>
    </source>
</evidence>
<protein>
    <recommendedName>
        <fullName evidence="4">Leucine-rich repeat domain-containing protein</fullName>
    </recommendedName>
</protein>
<dbReference type="Pfam" id="PF12799">
    <property type="entry name" value="LRR_4"/>
    <property type="match status" value="1"/>
</dbReference>
<proteinExistence type="predicted"/>
<dbReference type="PANTHER" id="PTHR45973">
    <property type="entry name" value="PROTEIN PHOSPHATASE 1 REGULATORY SUBUNIT SDS22-RELATED"/>
    <property type="match status" value="1"/>
</dbReference>
<dbReference type="PANTHER" id="PTHR45973:SF23">
    <property type="entry name" value="PROTEIN PHOSPHATASE 1 REGULATORY SUBUNIT 7"/>
    <property type="match status" value="1"/>
</dbReference>
<comment type="caution">
    <text evidence="3">The sequence shown here is derived from an EMBL/GenBank/DDBJ whole genome shotgun (WGS) entry which is preliminary data.</text>
</comment>
<dbReference type="PROSITE" id="PS51450">
    <property type="entry name" value="LRR"/>
    <property type="match status" value="2"/>
</dbReference>
<evidence type="ECO:0000313" key="3">
    <source>
        <dbReference type="EMBL" id="KKK77544.1"/>
    </source>
</evidence>
<dbReference type="AlphaFoldDB" id="A0A0F9AGB2"/>
<reference evidence="3" key="1">
    <citation type="journal article" date="2015" name="Nature">
        <title>Complex archaea that bridge the gap between prokaryotes and eukaryotes.</title>
        <authorList>
            <person name="Spang A."/>
            <person name="Saw J.H."/>
            <person name="Jorgensen S.L."/>
            <person name="Zaremba-Niedzwiedzka K."/>
            <person name="Martijn J."/>
            <person name="Lind A.E."/>
            <person name="van Eijk R."/>
            <person name="Schleper C."/>
            <person name="Guy L."/>
            <person name="Ettema T.J."/>
        </authorList>
    </citation>
    <scope>NUCLEOTIDE SEQUENCE</scope>
</reference>
<organism evidence="3">
    <name type="scientific">marine sediment metagenome</name>
    <dbReference type="NCBI Taxonomy" id="412755"/>
    <lineage>
        <taxon>unclassified sequences</taxon>
        <taxon>metagenomes</taxon>
        <taxon>ecological metagenomes</taxon>
    </lineage>
</organism>
<dbReference type="SMART" id="SM00365">
    <property type="entry name" value="LRR_SD22"/>
    <property type="match status" value="2"/>
</dbReference>
<accession>A0A0F9AGB2</accession>
<evidence type="ECO:0000256" key="2">
    <source>
        <dbReference type="ARBA" id="ARBA00022737"/>
    </source>
</evidence>
<dbReference type="EMBL" id="LAZR01054906">
    <property type="protein sequence ID" value="KKK77544.1"/>
    <property type="molecule type" value="Genomic_DNA"/>
</dbReference>
<dbReference type="InterPro" id="IPR032675">
    <property type="entry name" value="LRR_dom_sf"/>
</dbReference>
<keyword evidence="1" id="KW-0433">Leucine-rich repeat</keyword>
<dbReference type="Gene3D" id="3.80.10.10">
    <property type="entry name" value="Ribonuclease Inhibitor"/>
    <property type="match status" value="1"/>
</dbReference>
<dbReference type="InterPro" id="IPR025875">
    <property type="entry name" value="Leu-rich_rpt_4"/>
</dbReference>
<dbReference type="SUPFAM" id="SSF52058">
    <property type="entry name" value="L domain-like"/>
    <property type="match status" value="1"/>
</dbReference>
<sequence length="111" mass="12621">MEFISIRRKINRHTFISEEKIFVNPKRLSLDLGGLRLKSISNAIGLEKLVNLRRLELQGNGLTKIEGLEDLNNLQELFLSSNNISKIENLGSLTNLKTLFLDDTKVTRIQG</sequence>
<gene>
    <name evidence="3" type="ORF">LCGC14_2852520</name>
</gene>
<name>A0A0F9AGB2_9ZZZZ</name>
<dbReference type="InterPro" id="IPR050576">
    <property type="entry name" value="Cilia_flagella_integrity"/>
</dbReference>